<dbReference type="Pfam" id="PF10551">
    <property type="entry name" value="MULE"/>
    <property type="match status" value="1"/>
</dbReference>
<dbReference type="PANTHER" id="PTHR35596:SF1">
    <property type="entry name" value="MICROBIAL-TYPE PARG CATALYTIC DOMAIN-CONTAINING PROTEIN"/>
    <property type="match status" value="1"/>
</dbReference>
<feature type="compositionally biased region" description="Pro residues" evidence="1">
    <location>
        <begin position="2123"/>
        <end position="2134"/>
    </location>
</feature>
<gene>
    <name evidence="5" type="ORF">OTI717_LOCUS21952</name>
</gene>
<dbReference type="Pfam" id="PF10283">
    <property type="entry name" value="zf-CCHH"/>
    <property type="match status" value="1"/>
</dbReference>
<dbReference type="NCBIfam" id="TIGR02452">
    <property type="entry name" value="TIGR02452 family protein"/>
    <property type="match status" value="1"/>
</dbReference>
<evidence type="ECO:0000259" key="2">
    <source>
        <dbReference type="Pfam" id="PF10021"/>
    </source>
</evidence>
<proteinExistence type="predicted"/>
<feature type="compositionally biased region" description="Basic and acidic residues" evidence="1">
    <location>
        <begin position="2052"/>
        <end position="2063"/>
    </location>
</feature>
<reference evidence="5" key="1">
    <citation type="submission" date="2021-02" db="EMBL/GenBank/DDBJ databases">
        <authorList>
            <person name="Nowell W R."/>
        </authorList>
    </citation>
    <scope>NUCLEOTIDE SEQUENCE</scope>
</reference>
<evidence type="ECO:0000313" key="5">
    <source>
        <dbReference type="EMBL" id="CAF3865907.1"/>
    </source>
</evidence>
<dbReference type="InterPro" id="IPR019406">
    <property type="entry name" value="APLF_PBZ"/>
</dbReference>
<feature type="compositionally biased region" description="Low complexity" evidence="1">
    <location>
        <begin position="2170"/>
        <end position="2179"/>
    </location>
</feature>
<feature type="region of interest" description="Disordered" evidence="1">
    <location>
        <begin position="2115"/>
        <end position="2179"/>
    </location>
</feature>
<evidence type="ECO:0000259" key="4">
    <source>
        <dbReference type="Pfam" id="PF10551"/>
    </source>
</evidence>
<evidence type="ECO:0000259" key="3">
    <source>
        <dbReference type="Pfam" id="PF10283"/>
    </source>
</evidence>
<dbReference type="SUPFAM" id="SSF52949">
    <property type="entry name" value="Macro domain-like"/>
    <property type="match status" value="1"/>
</dbReference>
<dbReference type="InterPro" id="IPR018289">
    <property type="entry name" value="MULE_transposase_dom"/>
</dbReference>
<organism evidence="5 6">
    <name type="scientific">Rotaria sordida</name>
    <dbReference type="NCBI Taxonomy" id="392033"/>
    <lineage>
        <taxon>Eukaryota</taxon>
        <taxon>Metazoa</taxon>
        <taxon>Spiralia</taxon>
        <taxon>Gnathifera</taxon>
        <taxon>Rotifera</taxon>
        <taxon>Eurotatoria</taxon>
        <taxon>Bdelloidea</taxon>
        <taxon>Philodinida</taxon>
        <taxon>Philodinidae</taxon>
        <taxon>Rotaria</taxon>
    </lineage>
</organism>
<dbReference type="InterPro" id="IPR012664">
    <property type="entry name" value="CHP02452"/>
</dbReference>
<feature type="domain" description="PBZ-type" evidence="3">
    <location>
        <begin position="2316"/>
        <end position="2339"/>
    </location>
</feature>
<dbReference type="Proteomes" id="UP000663823">
    <property type="component" value="Unassembled WGS sequence"/>
</dbReference>
<evidence type="ECO:0000313" key="6">
    <source>
        <dbReference type="Proteomes" id="UP000663823"/>
    </source>
</evidence>
<feature type="compositionally biased region" description="Pro residues" evidence="1">
    <location>
        <begin position="2151"/>
        <end position="2169"/>
    </location>
</feature>
<dbReference type="EMBL" id="CAJOAX010003649">
    <property type="protein sequence ID" value="CAF3865907.1"/>
    <property type="molecule type" value="Genomic_DNA"/>
</dbReference>
<sequence length="2341" mass="268555">MADVRAGLTTSTKILNDSRPSSSRHSRPKSSQSMASSVIPSTDQNLQIYIQDIQTNLPENNLEESIRYRIEKTLRIKIDNIKCYLKLGIVVIGLANEDDKMHLLENVVSMVLDPESNTIVKFSDKIELDSYVVVDRNISAELSADDVALRYMQSYRRSNPRPCKLISVQFPNIFEISIPTLDELAKVANSPDFKIDDVFATIYPRCDYSFLEDLPSNISEQKLSTAILTQIGETKLDPTLFYVQYDKETSNAIVLLTKSNKKWAVQSFITINERNISKKIKIAYRVIVSPVPQDVDSDLILKNKLFAGKVVRHSHIRDYLIVELDNMKDYEECIAIGALRIGKNKPMVITPHNIANDPNTTEIDADNWYETEMRAIKPDIVPIMGNHQHPIFHYIWNADNWREQMENLQEVDRHARKYDLDRHLLRVTVMLNTIGILRKKKYNVNGEEVILKLQRLQTILYDHRSKLFGGKTISETDLKTPYSSTDVIVSNDDCLVFYEKLVNEGFKPLLLNMANASSPGGGYRKGDGAQEENIFRRSDYYQSLDLEIADKGRSEKFYCNQKYEVRQPRGFFELYPMEEFGAIYTSGITVFRGTELDGYPYMNEPLYNVCSIAMAAHREPRLTKTNMLENKFATSTRKKIENIFAIGYHQKHDCLVLSALGCGAFRNPPENVAYLFKSVIYQYAGYFKKIYFAVIDDHNTGNRINPKGNFAPFKKILDGLTVSPPKTICINGSVGPYRILNKLLDGKITLSDVCIQDLPPCHYGTRCRDIKDIQHDKKFSHPPICLYHSSNSTCEQMNEDVHKFTYFHRIKCKHGGECTNTDQSHLNEFDHPEFCKHNSHCTDVNPEHLHAYRHLPVCPDGDGGKHQLEAKLLRDKMKERIISETTSITRIYDEEVAKANLSKGAVAVLPTVVEYRSNMSKARRKNTPVIPSSEIFEIPELYQQTLSHKRFLLADVCLKRGKNRILIFSSDQQLELLFESNTIFMDGTFDTSPGQFKQVYLFHAHKFGQGLPAAFCLLPNKRGKTYTTLFELLKDQATAMGKQFSPQRIVSDYEPAMLPIVQQEFPGSIHNGCMFHLHQAIHRKIKDLGLATEYLYDETVRDQCRQLMALSLLPKDQVESQFQRLQTTTSPALGELLLYFKHQWMYGVVPLEMWNFHDVIHRTNNTSEAYNLRFATRLSKKHPNIWSFIQLIQSEHARFVHILVQLEAGASAPKQSKKTTAFQMRFDTLHNRYLKKEINATELLSDRPDGITCLEYRKRTSEHISAFRHCKTICPDGNCCSNFQNKEHIKNTIHSFLEPCPFTPYNCSKLVQYIHAAGKSVPPDVETHCLQYSHVCQFGRLCKTTDDEHYRTSIHIARKLCPDLDKCSRLGDENHLESYSHPGIRDIRLLCRDPGFACPVRFEDKHLRTYRHGRDFNHLGVAPSRNLNASINFFQNQGNIIRTVNSYVDKSGWKKSKISADILNWIKALQPVHRCGPQIFASILVHGHVMSRDYMNELIKPRCVVNAVMQHNQIRSIFRQHNDPSVKENTKRLIQLLVRSEFLKAGSAEVPTLEPDHDDQVNIMKMQLKPPLSPDDLELISNWTAKIVAASIELSTHLTGIGYDVDKKLGTHKHVFSILGLHHGYYYGDIVITFKQELMFHPDSNFTFQAGTSFHSGRVYAYRPWWADPTDEKERIEHFHNSQLHCSYPRYEYAAAAELIAATGKTRQTMDVDLDSVIKQWNQVDSHFVFEGHLPPLILLDYIENVYIPKNLFESLPDEVKILAKEIFKKSLILAEHNVDLSLIKAGATTPLDDTRKPYLKYILDKLNDTINERIKTPHISRGFVITITQTRFGNHLILPITIKQSYNLYCLNKGQPPNNIELTYIYWQAMGGDMMLTLANEKIDPNGKDQPNLQYCVCYVARKPSTNSEDYYEEYSYINTDSPYHHSHNVHTGNLKAKSRCFYRGCNTDNFFTFCLKINYKTGEVSLSHVGPNGIYNHENIYYQFKKSDLDLLKLNYVHVSAGNQDVPVRNLMINHEPFDELHSTFDKEFKLDTPNLIRKRRTSFNYNDSNIDRESRSRNENCSDTTPKPKKRSASTIVARATPVDSPPTEISKPEPDTRGFLSRLKYVVFGPNKNKNSPAYKPPPPPPPAPILPKDDEQESDSLSRTESPPPPPSKPPRSYSPPLKSPKPYSSVSKPVKAIPPPLASSTLPPCRDSIYCLIQNNEEHKKKYSHPCRFNELCRNPSSEPHLVHKQHNSPMCSDDQACSKRSDPVHRAEYRHTGLPDYLIPCHFQDACYDKKPDHHIRFFHGEEIPSIKKHSTLGSDNPRKCKLTPCMYGNECRFMKNPQHTATYSHPSSE</sequence>
<feature type="region of interest" description="Disordered" evidence="1">
    <location>
        <begin position="2049"/>
        <end position="2100"/>
    </location>
</feature>
<feature type="region of interest" description="Disordered" evidence="1">
    <location>
        <begin position="1"/>
        <end position="39"/>
    </location>
</feature>
<name>A0A819FFZ1_9BILA</name>
<comment type="caution">
    <text evidence="5">The sequence shown here is derived from an EMBL/GenBank/DDBJ whole genome shotgun (WGS) entry which is preliminary data.</text>
</comment>
<dbReference type="PANTHER" id="PTHR35596">
    <property type="entry name" value="DUF2263 DOMAIN-CONTAINING PROTEIN"/>
    <property type="match status" value="1"/>
</dbReference>
<dbReference type="Pfam" id="PF10021">
    <property type="entry name" value="PARG_cat_microb"/>
    <property type="match status" value="1"/>
</dbReference>
<feature type="domain" description="Microbial-type PARG catalytic" evidence="2">
    <location>
        <begin position="433"/>
        <end position="592"/>
    </location>
</feature>
<evidence type="ECO:0000256" key="1">
    <source>
        <dbReference type="SAM" id="MobiDB-lite"/>
    </source>
</evidence>
<accession>A0A819FFZ1</accession>
<dbReference type="InterPro" id="IPR043472">
    <property type="entry name" value="Macro_dom-like"/>
</dbReference>
<dbReference type="InterPro" id="IPR019261">
    <property type="entry name" value="PARG_cat_microbial"/>
</dbReference>
<feature type="domain" description="MULE transposase" evidence="4">
    <location>
        <begin position="983"/>
        <end position="1079"/>
    </location>
</feature>
<dbReference type="Gene3D" id="3.40.220.10">
    <property type="entry name" value="Leucine Aminopeptidase, subunit E, domain 1"/>
    <property type="match status" value="1"/>
</dbReference>
<protein>
    <submittedName>
        <fullName evidence="5">Uncharacterized protein</fullName>
    </submittedName>
</protein>